<evidence type="ECO:0000313" key="1">
    <source>
        <dbReference type="EMBL" id="KXZ22376.1"/>
    </source>
</evidence>
<evidence type="ECO:0000313" key="2">
    <source>
        <dbReference type="Proteomes" id="UP000075430"/>
    </source>
</evidence>
<dbReference type="EMBL" id="LSBA01000005">
    <property type="protein sequence ID" value="KXZ22376.1"/>
    <property type="molecule type" value="Genomic_DNA"/>
</dbReference>
<gene>
    <name evidence="1" type="ORF">AXI58_10320</name>
</gene>
<proteinExistence type="predicted"/>
<reference evidence="2" key="1">
    <citation type="submission" date="2016-02" db="EMBL/GenBank/DDBJ databases">
        <authorList>
            <person name="Dunlap C."/>
        </authorList>
    </citation>
    <scope>NUCLEOTIDE SEQUENCE [LARGE SCALE GENOMIC DNA]</scope>
    <source>
        <strain evidence="2">NRRL B-41092</strain>
    </source>
</reference>
<dbReference type="RefSeq" id="WP_061520719.1">
    <property type="nucleotide sequence ID" value="NZ_JARLZY010000019.1"/>
</dbReference>
<sequence>MISIKSPKINTITLTDSNKASLVRRIIEKEKLGYECTHPITEKFFEFVATGSAKRGSKYRREYIGYTKFFTKMKLIKNKI</sequence>
<protein>
    <submittedName>
        <fullName evidence="1">Uncharacterized protein</fullName>
    </submittedName>
</protein>
<organism evidence="1 2">
    <name type="scientific">Bacillus nakamurai</name>
    <dbReference type="NCBI Taxonomy" id="1793963"/>
    <lineage>
        <taxon>Bacteria</taxon>
        <taxon>Bacillati</taxon>
        <taxon>Bacillota</taxon>
        <taxon>Bacilli</taxon>
        <taxon>Bacillales</taxon>
        <taxon>Bacillaceae</taxon>
        <taxon>Bacillus</taxon>
    </lineage>
</organism>
<dbReference type="OrthoDB" id="9934497at2"/>
<dbReference type="Proteomes" id="UP000075430">
    <property type="component" value="Unassembled WGS sequence"/>
</dbReference>
<accession>A0A150FAY0</accession>
<name>A0A150FAY0_9BACI</name>
<keyword evidence="2" id="KW-1185">Reference proteome</keyword>
<dbReference type="AlphaFoldDB" id="A0A150FAY0"/>
<dbReference type="STRING" id="1793963.AXI58_10320"/>
<comment type="caution">
    <text evidence="1">The sequence shown here is derived from an EMBL/GenBank/DDBJ whole genome shotgun (WGS) entry which is preliminary data.</text>
</comment>